<keyword evidence="10 12" id="KW-0739">Sodium transport</keyword>
<dbReference type="PANTHER" id="PTHR11690:SF248">
    <property type="entry name" value="PICKPOCKET 17, ISOFORM A"/>
    <property type="match status" value="1"/>
</dbReference>
<keyword evidence="14" id="KW-1185">Reference proteome</keyword>
<evidence type="ECO:0000256" key="7">
    <source>
        <dbReference type="ARBA" id="ARBA00023053"/>
    </source>
</evidence>
<keyword evidence="4 12" id="KW-0894">Sodium channel</keyword>
<dbReference type="AlphaFoldDB" id="A0A7R8XCQ1"/>
<dbReference type="OrthoDB" id="6502088at2759"/>
<keyword evidence="5 12" id="KW-0812">Transmembrane</keyword>
<dbReference type="PRINTS" id="PR01078">
    <property type="entry name" value="AMINACHANNEL"/>
</dbReference>
<dbReference type="InterPro" id="IPR001873">
    <property type="entry name" value="ENaC"/>
</dbReference>
<comment type="similarity">
    <text evidence="2 12">Belongs to the amiloride-sensitive sodium channel (TC 1.A.6) family.</text>
</comment>
<dbReference type="Pfam" id="PF00858">
    <property type="entry name" value="ASC"/>
    <property type="match status" value="1"/>
</dbReference>
<reference evidence="13" key="1">
    <citation type="submission" date="2020-11" db="EMBL/GenBank/DDBJ databases">
        <authorList>
            <person name="Tran Van P."/>
        </authorList>
    </citation>
    <scope>NUCLEOTIDE SEQUENCE</scope>
</reference>
<gene>
    <name evidence="13" type="ORF">DSTB1V02_LOCUS6990</name>
</gene>
<keyword evidence="11 12" id="KW-0407">Ion channel</keyword>
<name>A0A7R8XCQ1_9CRUS</name>
<evidence type="ECO:0000256" key="10">
    <source>
        <dbReference type="ARBA" id="ARBA00023201"/>
    </source>
</evidence>
<evidence type="ECO:0000256" key="3">
    <source>
        <dbReference type="ARBA" id="ARBA00022448"/>
    </source>
</evidence>
<evidence type="ECO:0000256" key="8">
    <source>
        <dbReference type="ARBA" id="ARBA00023065"/>
    </source>
</evidence>
<evidence type="ECO:0000256" key="6">
    <source>
        <dbReference type="ARBA" id="ARBA00022989"/>
    </source>
</evidence>
<keyword evidence="7" id="KW-0915">Sodium</keyword>
<protein>
    <submittedName>
        <fullName evidence="13">Uncharacterized protein</fullName>
    </submittedName>
</protein>
<evidence type="ECO:0000256" key="12">
    <source>
        <dbReference type="RuleBase" id="RU000679"/>
    </source>
</evidence>
<evidence type="ECO:0000313" key="14">
    <source>
        <dbReference type="Proteomes" id="UP000677054"/>
    </source>
</evidence>
<keyword evidence="8 12" id="KW-0406">Ion transport</keyword>
<evidence type="ECO:0000256" key="1">
    <source>
        <dbReference type="ARBA" id="ARBA00004141"/>
    </source>
</evidence>
<organism evidence="13">
    <name type="scientific">Darwinula stevensoni</name>
    <dbReference type="NCBI Taxonomy" id="69355"/>
    <lineage>
        <taxon>Eukaryota</taxon>
        <taxon>Metazoa</taxon>
        <taxon>Ecdysozoa</taxon>
        <taxon>Arthropoda</taxon>
        <taxon>Crustacea</taxon>
        <taxon>Oligostraca</taxon>
        <taxon>Ostracoda</taxon>
        <taxon>Podocopa</taxon>
        <taxon>Podocopida</taxon>
        <taxon>Darwinulocopina</taxon>
        <taxon>Darwinuloidea</taxon>
        <taxon>Darwinulidae</taxon>
        <taxon>Darwinula</taxon>
    </lineage>
</organism>
<evidence type="ECO:0000313" key="13">
    <source>
        <dbReference type="EMBL" id="CAD7247156.1"/>
    </source>
</evidence>
<evidence type="ECO:0000256" key="4">
    <source>
        <dbReference type="ARBA" id="ARBA00022461"/>
    </source>
</evidence>
<evidence type="ECO:0000256" key="11">
    <source>
        <dbReference type="ARBA" id="ARBA00023303"/>
    </source>
</evidence>
<dbReference type="GO" id="GO:0015280">
    <property type="term" value="F:ligand-gated sodium channel activity"/>
    <property type="evidence" value="ECO:0007669"/>
    <property type="project" value="TreeGrafter"/>
</dbReference>
<dbReference type="PANTHER" id="PTHR11690">
    <property type="entry name" value="AMILORIDE-SENSITIVE SODIUM CHANNEL-RELATED"/>
    <property type="match status" value="1"/>
</dbReference>
<keyword evidence="9" id="KW-0472">Membrane</keyword>
<evidence type="ECO:0000256" key="5">
    <source>
        <dbReference type="ARBA" id="ARBA00022692"/>
    </source>
</evidence>
<dbReference type="Proteomes" id="UP000677054">
    <property type="component" value="Unassembled WGS sequence"/>
</dbReference>
<accession>A0A7R8XCQ1</accession>
<proteinExistence type="inferred from homology"/>
<keyword evidence="6" id="KW-1133">Transmembrane helix</keyword>
<keyword evidence="3 12" id="KW-0813">Transport</keyword>
<evidence type="ECO:0000256" key="9">
    <source>
        <dbReference type="ARBA" id="ARBA00023136"/>
    </source>
</evidence>
<evidence type="ECO:0000256" key="2">
    <source>
        <dbReference type="ARBA" id="ARBA00007193"/>
    </source>
</evidence>
<dbReference type="EMBL" id="CAJPEV010001359">
    <property type="protein sequence ID" value="CAG0892226.1"/>
    <property type="molecule type" value="Genomic_DNA"/>
</dbReference>
<dbReference type="EMBL" id="LR900876">
    <property type="protein sequence ID" value="CAD7247156.1"/>
    <property type="molecule type" value="Genomic_DNA"/>
</dbReference>
<dbReference type="Gene3D" id="2.60.470.10">
    <property type="entry name" value="Acid-sensing ion channels like domains"/>
    <property type="match status" value="1"/>
</dbReference>
<comment type="subcellular location">
    <subcellularLocation>
        <location evidence="1">Membrane</location>
        <topology evidence="1">Multi-pass membrane protein</topology>
    </subcellularLocation>
</comment>
<dbReference type="GO" id="GO:0005886">
    <property type="term" value="C:plasma membrane"/>
    <property type="evidence" value="ECO:0007669"/>
    <property type="project" value="TreeGrafter"/>
</dbReference>
<sequence>MTSISTEDFIWELERFLETRFYTLEGSLTHPISDSEDAFADIRKSIRHCSFNKEPCREQDFVVVDTEAFGKCLAFNYKGDKEVNRSNSRGTGEFQDWYFKDQGFFKGMKPSEGLQLLLTSYASNDVTLLSPTEGFRLSIHSPGTEPSPLEEGFDINMQTISYVGMRKVEFERIHTDVRGNCAFDSYLVQRFDPTIFKITEKTKYSKQLCLRLCFFQKTPEAESCLDHYILRSSKNKSKNCNDTSLKEVWKKSYEKVFREDGFCGCPPQACTEEKLQWSFSSVQMGRENALRLDLLAWMRNEKRENMSASELKNKTFCRHFKENLAGVNVYYENMAVEKTVEKQMYPWTSFIGTLGGMLGLYTGLSFVSLLEVLEWILDLFLYGWRKPLEDNTGPKPRVILTWMDSLEEAAEPRNTFLQDSGLTWRDRPVYVRPSAKESRRAGFNVAFSDRFS</sequence>